<protein>
    <recommendedName>
        <fullName evidence="1">PiggyBac transposable element-derived protein domain-containing protein</fullName>
    </recommendedName>
</protein>
<sequence>MVASKARSGLKQYMKNKPTKQGYKLFVWADSLSGYTYEKMLGAGYKLYIDKFYTSPMLFRDLFSKKIWACGTIRPNRIGFPKATTKRLPQNAPRGSMRWLREGELLFVEWKDTREVLCYGGVHLSDALIGYYKVLHKTRKWYRSFFYHFVDVVVNAFILHQHLARAKYERPLTQKAFKEILVLELAGFKS</sequence>
<gene>
    <name evidence="2" type="ORF">QQF64_023761</name>
</gene>
<accession>A0ABR3NK70</accession>
<evidence type="ECO:0000313" key="2">
    <source>
        <dbReference type="EMBL" id="KAL1277088.1"/>
    </source>
</evidence>
<dbReference type="InterPro" id="IPR029526">
    <property type="entry name" value="PGBD"/>
</dbReference>
<keyword evidence="3" id="KW-1185">Reference proteome</keyword>
<proteinExistence type="predicted"/>
<dbReference type="Pfam" id="PF13843">
    <property type="entry name" value="DDE_Tnp_1_7"/>
    <property type="match status" value="1"/>
</dbReference>
<dbReference type="PANTHER" id="PTHR46599">
    <property type="entry name" value="PIGGYBAC TRANSPOSABLE ELEMENT-DERIVED PROTEIN 4"/>
    <property type="match status" value="1"/>
</dbReference>
<dbReference type="Proteomes" id="UP001558613">
    <property type="component" value="Unassembled WGS sequence"/>
</dbReference>
<comment type="caution">
    <text evidence="2">The sequence shown here is derived from an EMBL/GenBank/DDBJ whole genome shotgun (WGS) entry which is preliminary data.</text>
</comment>
<evidence type="ECO:0000259" key="1">
    <source>
        <dbReference type="Pfam" id="PF13843"/>
    </source>
</evidence>
<feature type="domain" description="PiggyBac transposable element-derived protein" evidence="1">
    <location>
        <begin position="38"/>
        <end position="118"/>
    </location>
</feature>
<evidence type="ECO:0000313" key="3">
    <source>
        <dbReference type="Proteomes" id="UP001558613"/>
    </source>
</evidence>
<name>A0ABR3NK70_9TELE</name>
<reference evidence="2 3" key="1">
    <citation type="submission" date="2023-09" db="EMBL/GenBank/DDBJ databases">
        <authorList>
            <person name="Wang M."/>
        </authorList>
    </citation>
    <scope>NUCLEOTIDE SEQUENCE [LARGE SCALE GENOMIC DNA]</scope>
    <source>
        <strain evidence="2">GT-2023</strain>
        <tissue evidence="2">Liver</tissue>
    </source>
</reference>
<organism evidence="2 3">
    <name type="scientific">Cirrhinus molitorella</name>
    <name type="common">mud carp</name>
    <dbReference type="NCBI Taxonomy" id="172907"/>
    <lineage>
        <taxon>Eukaryota</taxon>
        <taxon>Metazoa</taxon>
        <taxon>Chordata</taxon>
        <taxon>Craniata</taxon>
        <taxon>Vertebrata</taxon>
        <taxon>Euteleostomi</taxon>
        <taxon>Actinopterygii</taxon>
        <taxon>Neopterygii</taxon>
        <taxon>Teleostei</taxon>
        <taxon>Ostariophysi</taxon>
        <taxon>Cypriniformes</taxon>
        <taxon>Cyprinidae</taxon>
        <taxon>Labeoninae</taxon>
        <taxon>Labeonini</taxon>
        <taxon>Cirrhinus</taxon>
    </lineage>
</organism>
<dbReference type="PANTHER" id="PTHR46599:SF3">
    <property type="entry name" value="PIGGYBAC TRANSPOSABLE ELEMENT-DERIVED PROTEIN 4"/>
    <property type="match status" value="1"/>
</dbReference>
<dbReference type="EMBL" id="JAYMGO010000003">
    <property type="protein sequence ID" value="KAL1277088.1"/>
    <property type="molecule type" value="Genomic_DNA"/>
</dbReference>